<dbReference type="SUPFAM" id="SSF51905">
    <property type="entry name" value="FAD/NAD(P)-binding domain"/>
    <property type="match status" value="1"/>
</dbReference>
<dbReference type="RefSeq" id="WP_330152346.1">
    <property type="nucleotide sequence ID" value="NZ_JAUZMZ010000061.1"/>
</dbReference>
<accession>A0ABU7JSC2</accession>
<proteinExistence type="predicted"/>
<name>A0ABU7JSC2_9NOCA</name>
<dbReference type="EMBL" id="JAUZMZ010000061">
    <property type="protein sequence ID" value="MEE2032926.1"/>
    <property type="molecule type" value="Genomic_DNA"/>
</dbReference>
<reference evidence="1 2" key="1">
    <citation type="submission" date="2023-08" db="EMBL/GenBank/DDBJ databases">
        <authorList>
            <person name="Girao M."/>
            <person name="Carvalho M.F."/>
        </authorList>
    </citation>
    <scope>NUCLEOTIDE SEQUENCE [LARGE SCALE GENOMIC DNA]</scope>
    <source>
        <strain evidence="1 2">CC-R104</strain>
    </source>
</reference>
<comment type="caution">
    <text evidence="1">The sequence shown here is derived from an EMBL/GenBank/DDBJ whole genome shotgun (WGS) entry which is preliminary data.</text>
</comment>
<protein>
    <submittedName>
        <fullName evidence="1">Lycopene cyclase family protein</fullName>
    </submittedName>
</protein>
<sequence>MTTSRIADVLVAGLGPAGRTLASRAHAAGLEVVAVDPHPDREWTATYGAWADELPSWLPAGAVASRVDEPAVWAGRPHVLNRAYCIFDTAALRAALPLDPVTVTAGRVRSLDPGGAVLDDGRRLRARYVVDARGVPVTAQYAQQSAFGVVVDEPAAAPALESRSAWFMDWRTDNGTVSGDTPSFLYAMPVGAGRVLLEETCLVGRPPVPLQELRRRLDARLTARGVPVDGSERIERVRFAVEAPPRRRDGVLGFGARGGLMHPATGYAVGTALATADAVVTAMRNNADPDEVLWTRAARAVAALRSVGLRALLRLDATSTAEFFSEFFELPPAHQRAYLSRRDDLAGTAAAMWKLFGAVPPRMRGALVRAMW</sequence>
<dbReference type="PANTHER" id="PTHR39757:SF5">
    <property type="entry name" value="OS02G0190600 PROTEIN"/>
    <property type="match status" value="1"/>
</dbReference>
<dbReference type="Gene3D" id="3.50.50.60">
    <property type="entry name" value="FAD/NAD(P)-binding domain"/>
    <property type="match status" value="1"/>
</dbReference>
<dbReference type="PANTHER" id="PTHR39757">
    <property type="match status" value="1"/>
</dbReference>
<dbReference type="Proteomes" id="UP001331936">
    <property type="component" value="Unassembled WGS sequence"/>
</dbReference>
<evidence type="ECO:0000313" key="2">
    <source>
        <dbReference type="Proteomes" id="UP001331936"/>
    </source>
</evidence>
<dbReference type="Pfam" id="PF05834">
    <property type="entry name" value="Lycopene_cycl"/>
    <property type="match status" value="1"/>
</dbReference>
<gene>
    <name evidence="1" type="ORF">Q8814_12510</name>
</gene>
<dbReference type="InterPro" id="IPR036188">
    <property type="entry name" value="FAD/NAD-bd_sf"/>
</dbReference>
<keyword evidence="2" id="KW-1185">Reference proteome</keyword>
<evidence type="ECO:0000313" key="1">
    <source>
        <dbReference type="EMBL" id="MEE2032926.1"/>
    </source>
</evidence>
<organism evidence="1 2">
    <name type="scientific">Rhodococcus chondri</name>
    <dbReference type="NCBI Taxonomy" id="3065941"/>
    <lineage>
        <taxon>Bacteria</taxon>
        <taxon>Bacillati</taxon>
        <taxon>Actinomycetota</taxon>
        <taxon>Actinomycetes</taxon>
        <taxon>Mycobacteriales</taxon>
        <taxon>Nocardiaceae</taxon>
        <taxon>Rhodococcus</taxon>
    </lineage>
</organism>